<dbReference type="PROSITE" id="PS00622">
    <property type="entry name" value="HTH_LUXR_1"/>
    <property type="match status" value="1"/>
</dbReference>
<gene>
    <name evidence="8" type="ORF">FH607_013715</name>
</gene>
<comment type="caution">
    <text evidence="8">The sequence shown here is derived from an EMBL/GenBank/DDBJ whole genome shotgun (WGS) entry which is preliminary data.</text>
</comment>
<dbReference type="Pfam" id="PF00196">
    <property type="entry name" value="GerE"/>
    <property type="match status" value="1"/>
</dbReference>
<dbReference type="Proteomes" id="UP000314251">
    <property type="component" value="Unassembled WGS sequence"/>
</dbReference>
<dbReference type="GO" id="GO:0006355">
    <property type="term" value="P:regulation of DNA-templated transcription"/>
    <property type="evidence" value="ECO:0007669"/>
    <property type="project" value="InterPro"/>
</dbReference>
<dbReference type="Gene3D" id="3.40.50.2300">
    <property type="match status" value="1"/>
</dbReference>
<dbReference type="PANTHER" id="PTHR43214">
    <property type="entry name" value="TWO-COMPONENT RESPONSE REGULATOR"/>
    <property type="match status" value="1"/>
</dbReference>
<dbReference type="EMBL" id="VDLY02000008">
    <property type="protein sequence ID" value="KAB8165171.1"/>
    <property type="molecule type" value="Genomic_DNA"/>
</dbReference>
<dbReference type="SUPFAM" id="SSF46894">
    <property type="entry name" value="C-terminal effector domain of the bipartite response regulators"/>
    <property type="match status" value="1"/>
</dbReference>
<dbReference type="PANTHER" id="PTHR43214:SF24">
    <property type="entry name" value="TRANSCRIPTIONAL REGULATORY PROTEIN NARL-RELATED"/>
    <property type="match status" value="1"/>
</dbReference>
<feature type="modified residue" description="4-aspartylphosphate" evidence="5">
    <location>
        <position position="57"/>
    </location>
</feature>
<dbReference type="GO" id="GO:0000160">
    <property type="term" value="P:phosphorelay signal transduction system"/>
    <property type="evidence" value="ECO:0007669"/>
    <property type="project" value="InterPro"/>
</dbReference>
<evidence type="ECO:0000259" key="6">
    <source>
        <dbReference type="PROSITE" id="PS50043"/>
    </source>
</evidence>
<sequence length="248" mass="25985">MSGAIRLVVADDQEVVRVGLAALLDSQPDLAVLDTAPDGAAAVRCCRRLRPDVVLMDVRMPVMDGIEATRLLTAEGTSDGAADGTGVGAAEAPRVLMLTTFDLDEHVYDALNAGASGFLLKDTTAERLFDAVRVVAAGDALLAPGVTRRLIGRFARLRPPATGNAGPLARLTPREVEVLRLVAAGLSNPEIARRLVVGEETVKTHVSRLLRKLELRNRAQAVVLAYETGLVVPGAGEGPQGETGRGTG</sequence>
<dbReference type="SMART" id="SM00421">
    <property type="entry name" value="HTH_LUXR"/>
    <property type="match status" value="1"/>
</dbReference>
<accession>A0A5N6A958</accession>
<evidence type="ECO:0000256" key="5">
    <source>
        <dbReference type="PROSITE-ProRule" id="PRU00169"/>
    </source>
</evidence>
<dbReference type="AlphaFoldDB" id="A0A5N6A958"/>
<feature type="domain" description="Response regulatory" evidence="7">
    <location>
        <begin position="6"/>
        <end position="136"/>
    </location>
</feature>
<keyword evidence="1 5" id="KW-0597">Phosphoprotein</keyword>
<keyword evidence="9" id="KW-1185">Reference proteome</keyword>
<dbReference type="PRINTS" id="PR00038">
    <property type="entry name" value="HTHLUXR"/>
</dbReference>
<evidence type="ECO:0000259" key="7">
    <source>
        <dbReference type="PROSITE" id="PS50110"/>
    </source>
</evidence>
<dbReference type="GO" id="GO:0003677">
    <property type="term" value="F:DNA binding"/>
    <property type="evidence" value="ECO:0007669"/>
    <property type="project" value="UniProtKB-KW"/>
</dbReference>
<dbReference type="InterPro" id="IPR001789">
    <property type="entry name" value="Sig_transdc_resp-reg_receiver"/>
</dbReference>
<dbReference type="CDD" id="cd17535">
    <property type="entry name" value="REC_NarL-like"/>
    <property type="match status" value="1"/>
</dbReference>
<dbReference type="SMART" id="SM00448">
    <property type="entry name" value="REC"/>
    <property type="match status" value="1"/>
</dbReference>
<dbReference type="OrthoDB" id="154278at2"/>
<dbReference type="InterPro" id="IPR011006">
    <property type="entry name" value="CheY-like_superfamily"/>
</dbReference>
<dbReference type="RefSeq" id="WP_139668219.1">
    <property type="nucleotide sequence ID" value="NZ_VDLY02000008.1"/>
</dbReference>
<dbReference type="InterPro" id="IPR000792">
    <property type="entry name" value="Tscrpt_reg_LuxR_C"/>
</dbReference>
<evidence type="ECO:0000256" key="4">
    <source>
        <dbReference type="ARBA" id="ARBA00023163"/>
    </source>
</evidence>
<keyword evidence="4" id="KW-0804">Transcription</keyword>
<dbReference type="PROSITE" id="PS50043">
    <property type="entry name" value="HTH_LUXR_2"/>
    <property type="match status" value="1"/>
</dbReference>
<keyword evidence="3" id="KW-0238">DNA-binding</keyword>
<keyword evidence="2" id="KW-0805">Transcription regulation</keyword>
<evidence type="ECO:0000256" key="3">
    <source>
        <dbReference type="ARBA" id="ARBA00023125"/>
    </source>
</evidence>
<evidence type="ECO:0000313" key="9">
    <source>
        <dbReference type="Proteomes" id="UP000314251"/>
    </source>
</evidence>
<evidence type="ECO:0000256" key="1">
    <source>
        <dbReference type="ARBA" id="ARBA00022553"/>
    </source>
</evidence>
<reference evidence="8" key="1">
    <citation type="submission" date="2019-10" db="EMBL/GenBank/DDBJ databases">
        <title>Nonomuraea sp. nov., isolated from Phyllanthus amarus.</title>
        <authorList>
            <person name="Klykleung N."/>
            <person name="Tanasupawat S."/>
        </authorList>
    </citation>
    <scope>NUCLEOTIDE SEQUENCE [LARGE SCALE GENOMIC DNA]</scope>
    <source>
        <strain evidence="8">3MP-10</strain>
    </source>
</reference>
<evidence type="ECO:0000256" key="2">
    <source>
        <dbReference type="ARBA" id="ARBA00023015"/>
    </source>
</evidence>
<dbReference type="InterPro" id="IPR039420">
    <property type="entry name" value="WalR-like"/>
</dbReference>
<proteinExistence type="predicted"/>
<organism evidence="8 9">
    <name type="scientific">Streptomyces mimosae</name>
    <dbReference type="NCBI Taxonomy" id="2586635"/>
    <lineage>
        <taxon>Bacteria</taxon>
        <taxon>Bacillati</taxon>
        <taxon>Actinomycetota</taxon>
        <taxon>Actinomycetes</taxon>
        <taxon>Kitasatosporales</taxon>
        <taxon>Streptomycetaceae</taxon>
        <taxon>Streptomyces</taxon>
    </lineage>
</organism>
<dbReference type="SUPFAM" id="SSF52172">
    <property type="entry name" value="CheY-like"/>
    <property type="match status" value="1"/>
</dbReference>
<name>A0A5N6A958_9ACTN</name>
<dbReference type="Pfam" id="PF00072">
    <property type="entry name" value="Response_reg"/>
    <property type="match status" value="1"/>
</dbReference>
<dbReference type="PROSITE" id="PS50110">
    <property type="entry name" value="RESPONSE_REGULATORY"/>
    <property type="match status" value="1"/>
</dbReference>
<evidence type="ECO:0000313" key="8">
    <source>
        <dbReference type="EMBL" id="KAB8165171.1"/>
    </source>
</evidence>
<feature type="domain" description="HTH luxR-type" evidence="6">
    <location>
        <begin position="164"/>
        <end position="229"/>
    </location>
</feature>
<protein>
    <submittedName>
        <fullName evidence="8">Response regulator</fullName>
    </submittedName>
</protein>
<dbReference type="InterPro" id="IPR016032">
    <property type="entry name" value="Sig_transdc_resp-reg_C-effctor"/>
</dbReference>
<dbReference type="InterPro" id="IPR058245">
    <property type="entry name" value="NreC/VraR/RcsB-like_REC"/>
</dbReference>
<dbReference type="CDD" id="cd06170">
    <property type="entry name" value="LuxR_C_like"/>
    <property type="match status" value="1"/>
</dbReference>